<evidence type="ECO:0000313" key="3">
    <source>
        <dbReference type="Proteomes" id="UP000027982"/>
    </source>
</evidence>
<keyword evidence="3" id="KW-1185">Reference proteome</keyword>
<evidence type="ECO:0000313" key="2">
    <source>
        <dbReference type="EMBL" id="AIE86922.1"/>
    </source>
</evidence>
<dbReference type="InterPro" id="IPR029063">
    <property type="entry name" value="SAM-dependent_MTases_sf"/>
</dbReference>
<feature type="domain" description="Methyltransferase" evidence="1">
    <location>
        <begin position="49"/>
        <end position="144"/>
    </location>
</feature>
<dbReference type="STRING" id="661478.OP10G_3554"/>
<dbReference type="RefSeq" id="WP_025229151.1">
    <property type="nucleotide sequence ID" value="NZ_CP007139.1"/>
</dbReference>
<protein>
    <submittedName>
        <fullName evidence="2">Type 11 methyltransferase</fullName>
    </submittedName>
</protein>
<dbReference type="GO" id="GO:0032259">
    <property type="term" value="P:methylation"/>
    <property type="evidence" value="ECO:0007669"/>
    <property type="project" value="UniProtKB-KW"/>
</dbReference>
<dbReference type="OrthoDB" id="1490595at2"/>
<dbReference type="EMBL" id="CP007139">
    <property type="protein sequence ID" value="AIE86922.1"/>
    <property type="molecule type" value="Genomic_DNA"/>
</dbReference>
<dbReference type="SUPFAM" id="SSF53335">
    <property type="entry name" value="S-adenosyl-L-methionine-dependent methyltransferases"/>
    <property type="match status" value="1"/>
</dbReference>
<dbReference type="Proteomes" id="UP000027982">
    <property type="component" value="Chromosome"/>
</dbReference>
<dbReference type="Gene3D" id="3.40.50.150">
    <property type="entry name" value="Vaccinia Virus protein VP39"/>
    <property type="match status" value="1"/>
</dbReference>
<dbReference type="CDD" id="cd02440">
    <property type="entry name" value="AdoMet_MTases"/>
    <property type="match status" value="1"/>
</dbReference>
<dbReference type="eggNOG" id="COG2890">
    <property type="taxonomic scope" value="Bacteria"/>
</dbReference>
<dbReference type="HOGENOM" id="CLU_1110521_0_0_0"/>
<proteinExistence type="predicted"/>
<dbReference type="GO" id="GO:0008168">
    <property type="term" value="F:methyltransferase activity"/>
    <property type="evidence" value="ECO:0007669"/>
    <property type="project" value="UniProtKB-KW"/>
</dbReference>
<organism evidence="2 3">
    <name type="scientific">Fimbriimonas ginsengisoli Gsoil 348</name>
    <dbReference type="NCBI Taxonomy" id="661478"/>
    <lineage>
        <taxon>Bacteria</taxon>
        <taxon>Bacillati</taxon>
        <taxon>Armatimonadota</taxon>
        <taxon>Fimbriimonadia</taxon>
        <taxon>Fimbriimonadales</taxon>
        <taxon>Fimbriimonadaceae</taxon>
        <taxon>Fimbriimonas</taxon>
    </lineage>
</organism>
<gene>
    <name evidence="2" type="ORF">OP10G_3554</name>
</gene>
<dbReference type="InterPro" id="IPR041698">
    <property type="entry name" value="Methyltransf_25"/>
</dbReference>
<dbReference type="KEGG" id="fgi:OP10G_3554"/>
<evidence type="ECO:0000259" key="1">
    <source>
        <dbReference type="Pfam" id="PF13649"/>
    </source>
</evidence>
<dbReference type="Pfam" id="PF13649">
    <property type="entry name" value="Methyltransf_25"/>
    <property type="match status" value="1"/>
</dbReference>
<accession>A0A068NU77</accession>
<name>A0A068NU77_FIMGI</name>
<reference evidence="2 3" key="1">
    <citation type="journal article" date="2014" name="PLoS ONE">
        <title>The first complete genome sequence of the class fimbriimonadia in the phylum armatimonadetes.</title>
        <authorList>
            <person name="Hu Z.Y."/>
            <person name="Wang Y.Z."/>
            <person name="Im W.T."/>
            <person name="Wang S.Y."/>
            <person name="Zhao G.P."/>
            <person name="Zheng H.J."/>
            <person name="Quan Z.X."/>
        </authorList>
    </citation>
    <scope>NUCLEOTIDE SEQUENCE [LARGE SCALE GENOMIC DNA]</scope>
    <source>
        <strain evidence="2">Gsoil 348</strain>
    </source>
</reference>
<dbReference type="AlphaFoldDB" id="A0A068NU77"/>
<sequence>MIAPPKNSEWAKAYYTTGGSFWSGEENAESGRKRAQTIARLAGPDRRAVLEIQSGHGGAALATAQAGYDVTALDFAPIQSENARRLVNQAAPGRLTVVAEDQHTVDLGQRFDVVACWDGFGIGDDEDNLRLLHRIANDWLAPGGIAILDIFCPLPWAAAHGRDQTLDRNHSTHAYRQNRRMWFDPITAVAQDEWCPLSDEDGRRLEDLRITQFIRCYFPADFVRLASSAGLQTSLMEIDGAPLSSDRLREAWHYLVVLERGK</sequence>
<keyword evidence="2" id="KW-0808">Transferase</keyword>
<keyword evidence="2" id="KW-0489">Methyltransferase</keyword>